<evidence type="ECO:0000313" key="2">
    <source>
        <dbReference type="Proteomes" id="UP001292079"/>
    </source>
</evidence>
<reference evidence="1" key="1">
    <citation type="submission" date="2022-04" db="EMBL/GenBank/DDBJ databases">
        <authorList>
            <person name="Xu L."/>
            <person name="Lv Z."/>
        </authorList>
    </citation>
    <scope>NUCLEOTIDE SEQUENCE</scope>
    <source>
        <strain evidence="1">LV_2022a</strain>
    </source>
</reference>
<protein>
    <submittedName>
        <fullName evidence="1">Uncharacterized protein</fullName>
    </submittedName>
</protein>
<gene>
    <name evidence="1" type="ORF">MN116_005860</name>
</gene>
<dbReference type="EMBL" id="JALJAT010000004">
    <property type="protein sequence ID" value="KAK4470292.1"/>
    <property type="molecule type" value="Genomic_DNA"/>
</dbReference>
<dbReference type="Proteomes" id="UP001292079">
    <property type="component" value="Unassembled WGS sequence"/>
</dbReference>
<name>A0AAE2D3Y2_SCHME</name>
<evidence type="ECO:0000313" key="1">
    <source>
        <dbReference type="EMBL" id="KAK4470292.1"/>
    </source>
</evidence>
<proteinExistence type="predicted"/>
<dbReference type="AlphaFoldDB" id="A0AAE2D3Y2"/>
<reference evidence="1" key="2">
    <citation type="journal article" date="2023" name="Infect Dis Poverty">
        <title>Chromosome-scale genome of the human blood fluke Schistosoma mekongi and its implications for public health.</title>
        <authorList>
            <person name="Zhou M."/>
            <person name="Xu L."/>
            <person name="Xu D."/>
            <person name="Chen W."/>
            <person name="Khan J."/>
            <person name="Hu Y."/>
            <person name="Huang H."/>
            <person name="Wei H."/>
            <person name="Zhang Y."/>
            <person name="Chusongsang P."/>
            <person name="Tanasarnprasert K."/>
            <person name="Hu X."/>
            <person name="Limpanont Y."/>
            <person name="Lv Z."/>
        </authorList>
    </citation>
    <scope>NUCLEOTIDE SEQUENCE</scope>
    <source>
        <strain evidence="1">LV_2022a</strain>
    </source>
</reference>
<comment type="caution">
    <text evidence="1">The sequence shown here is derived from an EMBL/GenBank/DDBJ whole genome shotgun (WGS) entry which is preliminary data.</text>
</comment>
<sequence>MFPKGIQFANKPWIYAVETLQQIRSHHPTVISLSDVHDVQGLAKLWKSFIIDVKVTMIQPSTTYKLMHEFLDTHFVKADIDFYTCLSSLLSANLFKRYNELDTFTLGLLISVIKEKCDHMVVRQVFPHFYGPVLSLKLTISEDDDHIVAQMELINQLEQLTNFWLAYLSSEFPEDVSKFDPVHFLFDWIRLAYCLIISGIIGGKTNYFNVGVKFLFVIKSKNLQQYTNFTKYIIDELWDSLRSIYYRAGDLSSNASLSGNEHSSNSDQNPTGQDLIDSYYQEFSLLLKLCRLTSNLNCSTCHKIDNRTLDKLTYLIFDRLATLCFYQCGITIHNHPSVYHAIFGVCNCYFVILPICISVNFEFSKYVFLHSPASHTLYVGK</sequence>
<accession>A0AAE2D3Y2</accession>
<keyword evidence="2" id="KW-1185">Reference proteome</keyword>
<organism evidence="1 2">
    <name type="scientific">Schistosoma mekongi</name>
    <name type="common">Parasitic worm</name>
    <dbReference type="NCBI Taxonomy" id="38744"/>
    <lineage>
        <taxon>Eukaryota</taxon>
        <taxon>Metazoa</taxon>
        <taxon>Spiralia</taxon>
        <taxon>Lophotrochozoa</taxon>
        <taxon>Platyhelminthes</taxon>
        <taxon>Trematoda</taxon>
        <taxon>Digenea</taxon>
        <taxon>Strigeidida</taxon>
        <taxon>Schistosomatoidea</taxon>
        <taxon>Schistosomatidae</taxon>
        <taxon>Schistosoma</taxon>
    </lineage>
</organism>